<name>A0A401H094_9APHY</name>
<dbReference type="RefSeq" id="XP_027618741.1">
    <property type="nucleotide sequence ID" value="XM_027762940.1"/>
</dbReference>
<evidence type="ECO:0000313" key="3">
    <source>
        <dbReference type="Proteomes" id="UP000287166"/>
    </source>
</evidence>
<feature type="compositionally biased region" description="Polar residues" evidence="1">
    <location>
        <begin position="220"/>
        <end position="234"/>
    </location>
</feature>
<organism evidence="2 3">
    <name type="scientific">Sparassis crispa</name>
    <dbReference type="NCBI Taxonomy" id="139825"/>
    <lineage>
        <taxon>Eukaryota</taxon>
        <taxon>Fungi</taxon>
        <taxon>Dikarya</taxon>
        <taxon>Basidiomycota</taxon>
        <taxon>Agaricomycotina</taxon>
        <taxon>Agaricomycetes</taxon>
        <taxon>Polyporales</taxon>
        <taxon>Sparassidaceae</taxon>
        <taxon>Sparassis</taxon>
    </lineage>
</organism>
<dbReference type="AlphaFoldDB" id="A0A401H094"/>
<dbReference type="EMBL" id="BFAD01000012">
    <property type="protein sequence ID" value="GBE87828.1"/>
    <property type="molecule type" value="Genomic_DNA"/>
</dbReference>
<feature type="region of interest" description="Disordered" evidence="1">
    <location>
        <begin position="64"/>
        <end position="107"/>
    </location>
</feature>
<dbReference type="Proteomes" id="UP000287166">
    <property type="component" value="Unassembled WGS sequence"/>
</dbReference>
<dbReference type="InParanoid" id="A0A401H094"/>
<comment type="caution">
    <text evidence="2">The sequence shown here is derived from an EMBL/GenBank/DDBJ whole genome shotgun (WGS) entry which is preliminary data.</text>
</comment>
<evidence type="ECO:0000256" key="1">
    <source>
        <dbReference type="SAM" id="MobiDB-lite"/>
    </source>
</evidence>
<keyword evidence="3" id="KW-1185">Reference proteome</keyword>
<feature type="compositionally biased region" description="Low complexity" evidence="1">
    <location>
        <begin position="71"/>
        <end position="107"/>
    </location>
</feature>
<dbReference type="GeneID" id="38784745"/>
<proteinExistence type="predicted"/>
<reference evidence="2 3" key="1">
    <citation type="journal article" date="2018" name="Sci. Rep.">
        <title>Genome sequence of the cauliflower mushroom Sparassis crispa (Hanabiratake) and its association with beneficial usage.</title>
        <authorList>
            <person name="Kiyama R."/>
            <person name="Furutani Y."/>
            <person name="Kawaguchi K."/>
            <person name="Nakanishi T."/>
        </authorList>
    </citation>
    <scope>NUCLEOTIDE SEQUENCE [LARGE SCALE GENOMIC DNA]</scope>
</reference>
<feature type="region of interest" description="Disordered" evidence="1">
    <location>
        <begin position="187"/>
        <end position="278"/>
    </location>
</feature>
<evidence type="ECO:0000313" key="2">
    <source>
        <dbReference type="EMBL" id="GBE87828.1"/>
    </source>
</evidence>
<feature type="compositionally biased region" description="Basic and acidic residues" evidence="1">
    <location>
        <begin position="191"/>
        <end position="205"/>
    </location>
</feature>
<accession>A0A401H094</accession>
<sequence length="397" mass="43144">MHTESDAHPECKSDGRYKREKVCVSSRSPLNIDLDIQAVVAHTPSSTIHPVAFLSTYLLDSGSDSARGRQSISSPYVSSPGSLPVQHAASSSGLGSVSNSGSSSNRSVLSRYDFPSLSASKPHYTQSSTKGPSQDITLSNDILRYARPENITHETNLVASASDIPLPPSSFGTMPLVYPHRAFDRISPSAEDSHPRTGYDSERIAPHARSYSDMRPSPVRPSNTFHGTTPANRGTNRKGTQKSRAAIRDSASSSARPEGDFHRSNLNTHDSGVRQDKTTTSPCLTCFPPLKCEEVPPNWSTTCPYCSNIIEETYLPEHVLIHKEFFAPAFCGGLPRSDAIKVGVNLKMAKKFEYKGEVYYGGCLQNFCHTPALVRHLTGQEGCVGNPNAPYNLAMQS</sequence>
<protein>
    <submittedName>
        <fullName evidence="2">Uncharacterized protein</fullName>
    </submittedName>
</protein>
<gene>
    <name evidence="2" type="ORF">SCP_1200530</name>
</gene>